<organism evidence="4">
    <name type="scientific">marine metagenome</name>
    <dbReference type="NCBI Taxonomy" id="408172"/>
    <lineage>
        <taxon>unclassified sequences</taxon>
        <taxon>metagenomes</taxon>
        <taxon>ecological metagenomes</taxon>
    </lineage>
</organism>
<dbReference type="GO" id="GO:0008168">
    <property type="term" value="F:methyltransferase activity"/>
    <property type="evidence" value="ECO:0007669"/>
    <property type="project" value="UniProtKB-KW"/>
</dbReference>
<gene>
    <name evidence="4" type="ORF">METZ01_LOCUS251397</name>
</gene>
<evidence type="ECO:0000256" key="1">
    <source>
        <dbReference type="ARBA" id="ARBA00022603"/>
    </source>
</evidence>
<dbReference type="InterPro" id="IPR003726">
    <property type="entry name" value="HCY_dom"/>
</dbReference>
<keyword evidence="2" id="KW-0808">Transferase</keyword>
<evidence type="ECO:0000256" key="2">
    <source>
        <dbReference type="ARBA" id="ARBA00022679"/>
    </source>
</evidence>
<feature type="non-terminal residue" evidence="4">
    <location>
        <position position="263"/>
    </location>
</feature>
<dbReference type="Gene3D" id="3.20.20.330">
    <property type="entry name" value="Homocysteine-binding-like domain"/>
    <property type="match status" value="1"/>
</dbReference>
<name>A0A382II42_9ZZZZ</name>
<accession>A0A382II42</accession>
<dbReference type="AlphaFoldDB" id="A0A382II42"/>
<dbReference type="InterPro" id="IPR036589">
    <property type="entry name" value="HCY_dom_sf"/>
</dbReference>
<dbReference type="SUPFAM" id="SSF82282">
    <property type="entry name" value="Homocysteine S-methyltransferase"/>
    <property type="match status" value="1"/>
</dbReference>
<reference evidence="4" key="1">
    <citation type="submission" date="2018-05" db="EMBL/GenBank/DDBJ databases">
        <authorList>
            <person name="Lanie J.A."/>
            <person name="Ng W.-L."/>
            <person name="Kazmierczak K.M."/>
            <person name="Andrzejewski T.M."/>
            <person name="Davidsen T.M."/>
            <person name="Wayne K.J."/>
            <person name="Tettelin H."/>
            <person name="Glass J.I."/>
            <person name="Rusch D."/>
            <person name="Podicherti R."/>
            <person name="Tsui H.-C.T."/>
            <person name="Winkler M.E."/>
        </authorList>
    </citation>
    <scope>NUCLEOTIDE SEQUENCE</scope>
</reference>
<dbReference type="PANTHER" id="PTHR11103:SF18">
    <property type="entry name" value="SLR1189 PROTEIN"/>
    <property type="match status" value="1"/>
</dbReference>
<evidence type="ECO:0000259" key="3">
    <source>
        <dbReference type="PROSITE" id="PS50970"/>
    </source>
</evidence>
<proteinExistence type="predicted"/>
<dbReference type="EMBL" id="UINC01067147">
    <property type="protein sequence ID" value="SVB98543.1"/>
    <property type="molecule type" value="Genomic_DNA"/>
</dbReference>
<feature type="domain" description="Hcy-binding" evidence="3">
    <location>
        <begin position="7"/>
        <end position="263"/>
    </location>
</feature>
<sequence>MTTERYQSVWNRICRGERILIDGATGTECERRGVPQVVNTWNSGAALSHPEIVRTIHEEYIDCGAEIIITNTFSSSRHCLRSAGIEDKFENLTNAAVRLANDARDNSGKPDVLVAGGITHWMWTKDKPSLEELEANSRDQAALMAKGGCDLIMLEMLSHIDRLLACIGGAQASGLPVWAGVSAKPKDGKMCLLGGEPLVDALAAVKDKNLPLINIMHTEVDYIGECLDILKSHWNGAIGVYAHVCQFDRAETKAIYDDLISPA</sequence>
<dbReference type="PANTHER" id="PTHR11103">
    <property type="entry name" value="SLR1189 PROTEIN"/>
    <property type="match status" value="1"/>
</dbReference>
<dbReference type="Pfam" id="PF02574">
    <property type="entry name" value="S-methyl_trans"/>
    <property type="match status" value="1"/>
</dbReference>
<protein>
    <recommendedName>
        <fullName evidence="3">Hcy-binding domain-containing protein</fullName>
    </recommendedName>
</protein>
<dbReference type="GO" id="GO:0032259">
    <property type="term" value="P:methylation"/>
    <property type="evidence" value="ECO:0007669"/>
    <property type="project" value="UniProtKB-KW"/>
</dbReference>
<dbReference type="PROSITE" id="PS50970">
    <property type="entry name" value="HCY"/>
    <property type="match status" value="1"/>
</dbReference>
<keyword evidence="1" id="KW-0489">Methyltransferase</keyword>
<evidence type="ECO:0000313" key="4">
    <source>
        <dbReference type="EMBL" id="SVB98543.1"/>
    </source>
</evidence>